<keyword evidence="3" id="KW-1185">Reference proteome</keyword>
<dbReference type="InterPro" id="IPR032710">
    <property type="entry name" value="NTF2-like_dom_sf"/>
</dbReference>
<protein>
    <recommendedName>
        <fullName evidence="1">SnoaL-like domain-containing protein</fullName>
    </recommendedName>
</protein>
<evidence type="ECO:0000313" key="3">
    <source>
        <dbReference type="Proteomes" id="UP000033699"/>
    </source>
</evidence>
<dbReference type="SUPFAM" id="SSF54427">
    <property type="entry name" value="NTF2-like"/>
    <property type="match status" value="1"/>
</dbReference>
<dbReference type="Proteomes" id="UP000033699">
    <property type="component" value="Unassembled WGS sequence"/>
</dbReference>
<evidence type="ECO:0000313" key="2">
    <source>
        <dbReference type="EMBL" id="KJS61562.1"/>
    </source>
</evidence>
<dbReference type="OrthoDB" id="119146at2"/>
<sequence>MTFPAMPLAVLQFFRASQEGDADAWADAFAEDGVFHDPIGTAPITGRTAIRAFIASVLPGFRPFLGLTPVEAHTTGRHVAVMWRGAAVALDGRPVNWSGINTYELDDAGLIREAKAYFNLGVFRAQLAD</sequence>
<name>A0A0F2TIM5_STRR3</name>
<dbReference type="PATRIC" id="fig|359131.3.peg.3076"/>
<feature type="domain" description="SnoaL-like" evidence="1">
    <location>
        <begin position="10"/>
        <end position="113"/>
    </location>
</feature>
<dbReference type="AlphaFoldDB" id="A0A0F2TIM5"/>
<dbReference type="RefSeq" id="WP_045696301.1">
    <property type="nucleotide sequence ID" value="NZ_JZKH01000024.1"/>
</dbReference>
<dbReference type="InterPro" id="IPR037401">
    <property type="entry name" value="SnoaL-like"/>
</dbReference>
<gene>
    <name evidence="2" type="ORF">VM95_13970</name>
</gene>
<dbReference type="EMBL" id="JZKH01000024">
    <property type="protein sequence ID" value="KJS61562.1"/>
    <property type="molecule type" value="Genomic_DNA"/>
</dbReference>
<accession>A0A0F2TIM5</accession>
<organism evidence="2 3">
    <name type="scientific">Streptomyces rubellomurinus (strain ATCC 31215)</name>
    <dbReference type="NCBI Taxonomy" id="359131"/>
    <lineage>
        <taxon>Bacteria</taxon>
        <taxon>Bacillati</taxon>
        <taxon>Actinomycetota</taxon>
        <taxon>Actinomycetes</taxon>
        <taxon>Kitasatosporales</taxon>
        <taxon>Streptomycetaceae</taxon>
        <taxon>Streptomyces</taxon>
    </lineage>
</organism>
<proteinExistence type="predicted"/>
<evidence type="ECO:0000259" key="1">
    <source>
        <dbReference type="Pfam" id="PF12680"/>
    </source>
</evidence>
<reference evidence="2 3" key="1">
    <citation type="submission" date="2015-02" db="EMBL/GenBank/DDBJ databases">
        <authorList>
            <person name="Ju K.-S."/>
            <person name="Doroghazi J.R."/>
            <person name="Metcalf W."/>
        </authorList>
    </citation>
    <scope>NUCLEOTIDE SEQUENCE [LARGE SCALE GENOMIC DNA]</scope>
    <source>
        <strain evidence="2 3">ATCC 31215</strain>
    </source>
</reference>
<dbReference type="Pfam" id="PF12680">
    <property type="entry name" value="SnoaL_2"/>
    <property type="match status" value="1"/>
</dbReference>
<dbReference type="Gene3D" id="3.10.450.50">
    <property type="match status" value="1"/>
</dbReference>
<comment type="caution">
    <text evidence="2">The sequence shown here is derived from an EMBL/GenBank/DDBJ whole genome shotgun (WGS) entry which is preliminary data.</text>
</comment>